<dbReference type="Proteomes" id="UP000499080">
    <property type="component" value="Unassembled WGS sequence"/>
</dbReference>
<dbReference type="GO" id="GO:0042147">
    <property type="term" value="P:retrograde transport, endosome to Golgi"/>
    <property type="evidence" value="ECO:0007669"/>
    <property type="project" value="UniProtKB-UniRule"/>
</dbReference>
<dbReference type="GO" id="GO:1990745">
    <property type="term" value="C:EARP complex"/>
    <property type="evidence" value="ECO:0007669"/>
    <property type="project" value="TreeGrafter"/>
</dbReference>
<comment type="subcellular location">
    <subcellularLocation>
        <location evidence="3">Golgi apparatus</location>
        <location evidence="3">trans-Golgi network</location>
    </subcellularLocation>
</comment>
<proteinExistence type="inferred from homology"/>
<evidence type="ECO:0000256" key="3">
    <source>
        <dbReference type="RuleBase" id="RU368010"/>
    </source>
</evidence>
<comment type="function">
    <text evidence="3">Acts as component of the GARP complex that is involved in retrograde transport from early and late endosomes to the trans-Golgi network (TGN).</text>
</comment>
<keyword evidence="3" id="KW-0813">Transport</keyword>
<dbReference type="GO" id="GO:0006869">
    <property type="term" value="P:lipid transport"/>
    <property type="evidence" value="ECO:0007669"/>
    <property type="project" value="UniProtKB-UniRule"/>
</dbReference>
<reference evidence="4 5" key="1">
    <citation type="journal article" date="2019" name="Sci. Rep.">
        <title>Orb-weaving spider Araneus ventricosus genome elucidates the spidroin gene catalogue.</title>
        <authorList>
            <person name="Kono N."/>
            <person name="Nakamura H."/>
            <person name="Ohtoshi R."/>
            <person name="Moran D.A.P."/>
            <person name="Shinohara A."/>
            <person name="Yoshida Y."/>
            <person name="Fujiwara M."/>
            <person name="Mori M."/>
            <person name="Tomita M."/>
            <person name="Arakawa K."/>
        </authorList>
    </citation>
    <scope>NUCLEOTIDE SEQUENCE [LARGE SCALE GENOMIC DNA]</scope>
</reference>
<dbReference type="Pfam" id="PF08700">
    <property type="entry name" value="VPS51_Exo84_N"/>
    <property type="match status" value="1"/>
</dbReference>
<dbReference type="GO" id="GO:0000938">
    <property type="term" value="C:GARP complex"/>
    <property type="evidence" value="ECO:0007669"/>
    <property type="project" value="UniProtKB-UniRule"/>
</dbReference>
<keyword evidence="5" id="KW-1185">Reference proteome</keyword>
<dbReference type="PANTHER" id="PTHR15954:SF4">
    <property type="entry name" value="VACUOLAR PROTEIN SORTING-ASSOCIATED PROTEIN 51 HOMOLOG"/>
    <property type="match status" value="1"/>
</dbReference>
<dbReference type="GO" id="GO:0005829">
    <property type="term" value="C:cytosol"/>
    <property type="evidence" value="ECO:0007669"/>
    <property type="project" value="GOC"/>
</dbReference>
<dbReference type="AlphaFoldDB" id="A0A4Y2GPQ2"/>
<dbReference type="GO" id="GO:0015031">
    <property type="term" value="P:protein transport"/>
    <property type="evidence" value="ECO:0007669"/>
    <property type="project" value="UniProtKB-UniRule"/>
</dbReference>
<comment type="subunit">
    <text evidence="3">Component of the Golgi-associated retrograde protein (GARP) complex.</text>
</comment>
<dbReference type="PANTHER" id="PTHR15954">
    <property type="entry name" value="VACUOLAR PROTEIN SORTING-ASSOCIATED PROTEIN 51 HOMOLOG"/>
    <property type="match status" value="1"/>
</dbReference>
<dbReference type="GO" id="GO:0016020">
    <property type="term" value="C:membrane"/>
    <property type="evidence" value="ECO:0007669"/>
    <property type="project" value="TreeGrafter"/>
</dbReference>
<dbReference type="GO" id="GO:0048193">
    <property type="term" value="P:Golgi vesicle transport"/>
    <property type="evidence" value="ECO:0007669"/>
    <property type="project" value="TreeGrafter"/>
</dbReference>
<dbReference type="EMBL" id="BGPR01001521">
    <property type="protein sequence ID" value="GBM55922.1"/>
    <property type="molecule type" value="Genomic_DNA"/>
</dbReference>
<sequence length="724" mass="83270">MTDKFDPYDMDREEFNPDLCMLRFAEDCSLQQILSRRNHLDMEIKGIAAGIQNMLYDNYTKFITASEVISKIKNDFEKMDDDIRSLGAKMNSIENLSSQIVENLQPTKDKRQRLIKSKESVAKLALLVNLIPKLREYTEQGYFIAAAKHYLKAKHLLTQHQNSNCLKEIIEESKDITSYVREKLRNKLDCCVYSKEEISETMNLILDLGETESEILRNFLLISKDNLDGVMQKIGKNCFSGVNGDDRMVTAVSCSEHSCAYLDMLSKVVEIVQGVFSAKPTTLQWSSILVDFVEDNSQQLYLLAGSAFKNQFGNLNDECLANSLDHLYRKSYECNSRMPKIATSEKSADVILHVCSDRCAYHLRRMKQDFQAYLLCLEERLNGEHKPDELLTWMNTLVHDIFTNTLHSLCHFISPEHKYSRNAYFRKSFCKLLAREEVFIPFLRDINGDILKAIYALRGNEAVALKMCMLFTKYVLQLHQSKVRNFLNLVDERLHSSTENVKLTSASEIGNKCKETAERIINCYIETRQRRMSDMFRHSMENKNWMMAKEPWKVSAVVRRVLEDFYATVKETEALVECAKSPTRDRSCDSGKSACLSSLSRTSSPDNGAVDDRMTIRIHKLFSKPSSTSEAVEFSSDYVLNRIVKMTLKSLLEYIRQSTFNRFGLQQIQVDVHCLELHVAQYVGNGRDMDALFDDMISSCYGRTIHPEFMNPHVVSSLCQALSF</sequence>
<dbReference type="GO" id="GO:0007041">
    <property type="term" value="P:lysosomal transport"/>
    <property type="evidence" value="ECO:0007669"/>
    <property type="project" value="TreeGrafter"/>
</dbReference>
<dbReference type="OrthoDB" id="6421425at2759"/>
<name>A0A4Y2GPQ2_ARAVE</name>
<evidence type="ECO:0000313" key="4">
    <source>
        <dbReference type="EMBL" id="GBM55922.1"/>
    </source>
</evidence>
<organism evidence="4 5">
    <name type="scientific">Araneus ventricosus</name>
    <name type="common">Orbweaver spider</name>
    <name type="synonym">Epeira ventricosa</name>
    <dbReference type="NCBI Taxonomy" id="182803"/>
    <lineage>
        <taxon>Eukaryota</taxon>
        <taxon>Metazoa</taxon>
        <taxon>Ecdysozoa</taxon>
        <taxon>Arthropoda</taxon>
        <taxon>Chelicerata</taxon>
        <taxon>Arachnida</taxon>
        <taxon>Araneae</taxon>
        <taxon>Araneomorphae</taxon>
        <taxon>Entelegynae</taxon>
        <taxon>Araneoidea</taxon>
        <taxon>Araneidae</taxon>
        <taxon>Araneus</taxon>
    </lineage>
</organism>
<evidence type="ECO:0000313" key="5">
    <source>
        <dbReference type="Proteomes" id="UP000499080"/>
    </source>
</evidence>
<comment type="similarity">
    <text evidence="1 3">Belongs to the VPS51 family.</text>
</comment>
<dbReference type="GO" id="GO:0007030">
    <property type="term" value="P:Golgi organization"/>
    <property type="evidence" value="ECO:0007669"/>
    <property type="project" value="UniProtKB-UniRule"/>
</dbReference>
<gene>
    <name evidence="4" type="primary">Vps51</name>
    <name evidence="4" type="ORF">AVEN_55858_1</name>
</gene>
<keyword evidence="3" id="KW-0653">Protein transport</keyword>
<keyword evidence="3" id="KW-0333">Golgi apparatus</keyword>
<protein>
    <recommendedName>
        <fullName evidence="2 3">Vacuolar protein sorting-associated protein 51 homolog</fullName>
    </recommendedName>
</protein>
<evidence type="ECO:0000256" key="1">
    <source>
        <dbReference type="ARBA" id="ARBA00006080"/>
    </source>
</evidence>
<dbReference type="GO" id="GO:0032456">
    <property type="term" value="P:endocytic recycling"/>
    <property type="evidence" value="ECO:0007669"/>
    <property type="project" value="TreeGrafter"/>
</dbReference>
<accession>A0A4Y2GPQ2</accession>
<evidence type="ECO:0000256" key="2">
    <source>
        <dbReference type="ARBA" id="ARBA00016122"/>
    </source>
</evidence>
<dbReference type="InterPro" id="IPR014812">
    <property type="entry name" value="Vps51"/>
</dbReference>
<keyword evidence="3" id="KW-0445">Lipid transport</keyword>
<comment type="caution">
    <text evidence="4">The sequence shown here is derived from an EMBL/GenBank/DDBJ whole genome shotgun (WGS) entry which is preliminary data.</text>
</comment>